<feature type="non-terminal residue" evidence="2">
    <location>
        <position position="1"/>
    </location>
</feature>
<proteinExistence type="predicted"/>
<evidence type="ECO:0000313" key="2">
    <source>
        <dbReference type="EMBL" id="KTD60982.1"/>
    </source>
</evidence>
<dbReference type="AlphaFoldDB" id="A0A0W0YWU8"/>
<organism evidence="2 3">
    <name type="scientific">Legionella shakespearei DSM 23087</name>
    <dbReference type="NCBI Taxonomy" id="1122169"/>
    <lineage>
        <taxon>Bacteria</taxon>
        <taxon>Pseudomonadati</taxon>
        <taxon>Pseudomonadota</taxon>
        <taxon>Gammaproteobacteria</taxon>
        <taxon>Legionellales</taxon>
        <taxon>Legionellaceae</taxon>
        <taxon>Legionella</taxon>
    </lineage>
</organism>
<dbReference type="EMBL" id="LNYW01000040">
    <property type="protein sequence ID" value="KTD60982.1"/>
    <property type="molecule type" value="Genomic_DNA"/>
</dbReference>
<reference evidence="2 3" key="1">
    <citation type="submission" date="2015-11" db="EMBL/GenBank/DDBJ databases">
        <title>Genomic analysis of 38 Legionella species identifies large and diverse effector repertoires.</title>
        <authorList>
            <person name="Burstein D."/>
            <person name="Amaro F."/>
            <person name="Zusman T."/>
            <person name="Lifshitz Z."/>
            <person name="Cohen O."/>
            <person name="Gilbert J.A."/>
            <person name="Pupko T."/>
            <person name="Shuman H.A."/>
            <person name="Segal G."/>
        </authorList>
    </citation>
    <scope>NUCLEOTIDE SEQUENCE [LARGE SCALE GENOMIC DNA]</scope>
    <source>
        <strain evidence="2 3">ATCC 49655</strain>
    </source>
</reference>
<feature type="compositionally biased region" description="Basic and acidic residues" evidence="1">
    <location>
        <begin position="74"/>
        <end position="86"/>
    </location>
</feature>
<protein>
    <submittedName>
        <fullName evidence="2">Uncharacterized protein</fullName>
    </submittedName>
</protein>
<name>A0A0W0YWU8_9GAMM</name>
<evidence type="ECO:0000313" key="3">
    <source>
        <dbReference type="Proteomes" id="UP000054600"/>
    </source>
</evidence>
<accession>A0A0W0YWU8</accession>
<comment type="caution">
    <text evidence="2">The sequence shown here is derived from an EMBL/GenBank/DDBJ whole genome shotgun (WGS) entry which is preliminary data.</text>
</comment>
<dbReference type="PATRIC" id="fig|1122169.6.peg.1604"/>
<sequence length="107" mass="12282">SDSRCSDSRCSDSRCSDSRCSDSRYSDSRYSDSRYSDSRYSDSRYSDSRRPERVFLREGSPESGMVPILRAKRRTQDDVERSTQGRDCDCSFSSVSLVDLRFSLSIL</sequence>
<gene>
    <name evidence="2" type="ORF">Lsha_1393</name>
</gene>
<dbReference type="Proteomes" id="UP000054600">
    <property type="component" value="Unassembled WGS sequence"/>
</dbReference>
<feature type="region of interest" description="Disordered" evidence="1">
    <location>
        <begin position="1"/>
        <end position="86"/>
    </location>
</feature>
<evidence type="ECO:0000256" key="1">
    <source>
        <dbReference type="SAM" id="MobiDB-lite"/>
    </source>
</evidence>
<feature type="compositionally biased region" description="Basic and acidic residues" evidence="1">
    <location>
        <begin position="1"/>
        <end position="60"/>
    </location>
</feature>
<keyword evidence="3" id="KW-1185">Reference proteome</keyword>